<evidence type="ECO:0000313" key="1">
    <source>
        <dbReference type="EMBL" id="SHI08952.1"/>
    </source>
</evidence>
<gene>
    <name evidence="1" type="ORF">SAMN02745124_03786</name>
</gene>
<dbReference type="InterPro" id="IPR029069">
    <property type="entry name" value="HotDog_dom_sf"/>
</dbReference>
<dbReference type="SUPFAM" id="SSF54637">
    <property type="entry name" value="Thioesterase/thiol ester dehydrase-isomerase"/>
    <property type="match status" value="1"/>
</dbReference>
<organism evidence="1 2">
    <name type="scientific">Desulfofustis glycolicus DSM 9705</name>
    <dbReference type="NCBI Taxonomy" id="1121409"/>
    <lineage>
        <taxon>Bacteria</taxon>
        <taxon>Pseudomonadati</taxon>
        <taxon>Thermodesulfobacteriota</taxon>
        <taxon>Desulfobulbia</taxon>
        <taxon>Desulfobulbales</taxon>
        <taxon>Desulfocapsaceae</taxon>
        <taxon>Desulfofustis</taxon>
    </lineage>
</organism>
<evidence type="ECO:0000313" key="2">
    <source>
        <dbReference type="Proteomes" id="UP000184139"/>
    </source>
</evidence>
<accession>A0A1M5YAF0</accession>
<dbReference type="Pfam" id="PF14539">
    <property type="entry name" value="DUF4442"/>
    <property type="match status" value="1"/>
</dbReference>
<dbReference type="STRING" id="1121409.SAMN02745124_03786"/>
<dbReference type="EMBL" id="FQXS01000031">
    <property type="protein sequence ID" value="SHI08952.1"/>
    <property type="molecule type" value="Genomic_DNA"/>
</dbReference>
<dbReference type="InterPro" id="IPR027961">
    <property type="entry name" value="DUF4442"/>
</dbReference>
<sequence>MIQHLPKLIERARNSPRWLLVLNLLLSRVIPFNRPHGFRIVAITEEMVRSAATYRQINRNHVRGIHACAIATVAEMSAGFLLLSRLDPQLYRLIMGRLEVDYHYQAKEGIVSESFLPNQRLENEIIGPLREQDAVTICMKSLVTDQSGNRIAEGRTTWQIKRWDRVRTKL</sequence>
<protein>
    <submittedName>
        <fullName evidence="1">Acyl-coenzyme A thioesterase PaaI, contains HGG motif</fullName>
    </submittedName>
</protein>
<proteinExistence type="predicted"/>
<keyword evidence="2" id="KW-1185">Reference proteome</keyword>
<dbReference type="RefSeq" id="WP_073378575.1">
    <property type="nucleotide sequence ID" value="NZ_FQXS01000031.1"/>
</dbReference>
<name>A0A1M5YAF0_9BACT</name>
<dbReference type="Gene3D" id="3.10.129.10">
    <property type="entry name" value="Hotdog Thioesterase"/>
    <property type="match status" value="1"/>
</dbReference>
<reference evidence="1 2" key="1">
    <citation type="submission" date="2016-11" db="EMBL/GenBank/DDBJ databases">
        <authorList>
            <person name="Jaros S."/>
            <person name="Januszkiewicz K."/>
            <person name="Wedrychowicz H."/>
        </authorList>
    </citation>
    <scope>NUCLEOTIDE SEQUENCE [LARGE SCALE GENOMIC DNA]</scope>
    <source>
        <strain evidence="1 2">DSM 9705</strain>
    </source>
</reference>
<dbReference type="OrthoDB" id="793353at2"/>
<dbReference type="AlphaFoldDB" id="A0A1M5YAF0"/>
<dbReference type="Proteomes" id="UP000184139">
    <property type="component" value="Unassembled WGS sequence"/>
</dbReference>